<protein>
    <submittedName>
        <fullName evidence="2">Uncharacterized protein</fullName>
    </submittedName>
</protein>
<dbReference type="STRING" id="471853.Bcav_0693"/>
<name>C5BYJ6_BEUC1</name>
<evidence type="ECO:0000313" key="3">
    <source>
        <dbReference type="Proteomes" id="UP000007962"/>
    </source>
</evidence>
<dbReference type="EMBL" id="CP001618">
    <property type="protein sequence ID" value="ACQ78954.1"/>
    <property type="molecule type" value="Genomic_DNA"/>
</dbReference>
<organism evidence="2 3">
    <name type="scientific">Beutenbergia cavernae (strain ATCC BAA-8 / DSM 12333 / CCUG 43141 / JCM 11478 / NBRC 16432 / NCIMB 13614 / HKI 0122)</name>
    <dbReference type="NCBI Taxonomy" id="471853"/>
    <lineage>
        <taxon>Bacteria</taxon>
        <taxon>Bacillati</taxon>
        <taxon>Actinomycetota</taxon>
        <taxon>Actinomycetes</taxon>
        <taxon>Micrococcales</taxon>
        <taxon>Beutenbergiaceae</taxon>
        <taxon>Beutenbergia</taxon>
    </lineage>
</organism>
<feature type="region of interest" description="Disordered" evidence="1">
    <location>
        <begin position="1"/>
        <end position="23"/>
    </location>
</feature>
<proteinExistence type="predicted"/>
<dbReference type="AlphaFoldDB" id="C5BYJ6"/>
<accession>C5BYJ6</accession>
<evidence type="ECO:0000256" key="1">
    <source>
        <dbReference type="SAM" id="MobiDB-lite"/>
    </source>
</evidence>
<reference evidence="2 3" key="1">
    <citation type="journal article" date="2009" name="Stand. Genomic Sci.">
        <title>Complete genome sequence of Beutenbergia cavernae type strain (HKI 0122).</title>
        <authorList>
            <person name="Land M."/>
            <person name="Pukall R."/>
            <person name="Abt B."/>
            <person name="Goker M."/>
            <person name="Rohde M."/>
            <person name="Glavina Del Rio T."/>
            <person name="Tice H."/>
            <person name="Copeland A."/>
            <person name="Cheng J.F."/>
            <person name="Lucas S."/>
            <person name="Chen F."/>
            <person name="Nolan M."/>
            <person name="Bruce D."/>
            <person name="Goodwin L."/>
            <person name="Pitluck S."/>
            <person name="Ivanova N."/>
            <person name="Mavromatis K."/>
            <person name="Ovchinnikova G."/>
            <person name="Pati A."/>
            <person name="Chen A."/>
            <person name="Palaniappan K."/>
            <person name="Hauser L."/>
            <person name="Chang Y.J."/>
            <person name="Jefferies C.C."/>
            <person name="Saunders E."/>
            <person name="Brettin T."/>
            <person name="Detter J.C."/>
            <person name="Han C."/>
            <person name="Chain P."/>
            <person name="Bristow J."/>
            <person name="Eisen J.A."/>
            <person name="Markowitz V."/>
            <person name="Hugenholtz P."/>
            <person name="Kyrpides N.C."/>
            <person name="Klenk H.P."/>
            <person name="Lapidus A."/>
        </authorList>
    </citation>
    <scope>NUCLEOTIDE SEQUENCE [LARGE SCALE GENOMIC DNA]</scope>
    <source>
        <strain evidence="3">ATCC BAA-8 / DSM 12333 / NBRC 16432</strain>
    </source>
</reference>
<dbReference type="KEGG" id="bcv:Bcav_0693"/>
<keyword evidence="3" id="KW-1185">Reference proteome</keyword>
<sequence length="64" mass="6687">MPGGSTWRVPRQGGGRVHVGSAAPSMGLPRGLCASAPNVRVSDTFGRTWLAEYGRDADADQFVG</sequence>
<evidence type="ECO:0000313" key="2">
    <source>
        <dbReference type="EMBL" id="ACQ78954.1"/>
    </source>
</evidence>
<dbReference type="Proteomes" id="UP000007962">
    <property type="component" value="Chromosome"/>
</dbReference>
<dbReference type="HOGENOM" id="CLU_2858689_0_0_11"/>
<gene>
    <name evidence="2" type="ordered locus">Bcav_0693</name>
</gene>